<proteinExistence type="predicted"/>
<evidence type="ECO:0000313" key="5">
    <source>
        <dbReference type="Proteomes" id="UP001597308"/>
    </source>
</evidence>
<feature type="signal peptide" evidence="3">
    <location>
        <begin position="1"/>
        <end position="19"/>
    </location>
</feature>
<name>A0ABW4K9A6_9HYPH</name>
<dbReference type="Proteomes" id="UP001597308">
    <property type="component" value="Unassembled WGS sequence"/>
</dbReference>
<evidence type="ECO:0000256" key="3">
    <source>
        <dbReference type="SAM" id="SignalP"/>
    </source>
</evidence>
<accession>A0ABW4K9A6</accession>
<evidence type="ECO:0000256" key="2">
    <source>
        <dbReference type="SAM" id="MobiDB-lite"/>
    </source>
</evidence>
<evidence type="ECO:0000313" key="4">
    <source>
        <dbReference type="EMBL" id="MFD1704759.1"/>
    </source>
</evidence>
<dbReference type="EMBL" id="JBHUER010000011">
    <property type="protein sequence ID" value="MFD1704759.1"/>
    <property type="molecule type" value="Genomic_DNA"/>
</dbReference>
<gene>
    <name evidence="4" type="ORF">ACFSCV_17265</name>
</gene>
<evidence type="ECO:0000256" key="1">
    <source>
        <dbReference type="SAM" id="Coils"/>
    </source>
</evidence>
<feature type="chain" id="PRO_5047423082" evidence="3">
    <location>
        <begin position="20"/>
        <end position="157"/>
    </location>
</feature>
<feature type="region of interest" description="Disordered" evidence="2">
    <location>
        <begin position="19"/>
        <end position="38"/>
    </location>
</feature>
<protein>
    <submittedName>
        <fullName evidence="4">Uncharacterized protein</fullName>
    </submittedName>
</protein>
<dbReference type="RefSeq" id="WP_378800825.1">
    <property type="nucleotide sequence ID" value="NZ_JBHUER010000011.1"/>
</dbReference>
<keyword evidence="1" id="KW-0175">Coiled coil</keyword>
<organism evidence="4 5">
    <name type="scientific">Methylopila henanensis</name>
    <dbReference type="NCBI Taxonomy" id="873516"/>
    <lineage>
        <taxon>Bacteria</taxon>
        <taxon>Pseudomonadati</taxon>
        <taxon>Pseudomonadota</taxon>
        <taxon>Alphaproteobacteria</taxon>
        <taxon>Hyphomicrobiales</taxon>
        <taxon>Methylopilaceae</taxon>
        <taxon>Methylopila</taxon>
    </lineage>
</organism>
<feature type="coiled-coil region" evidence="1">
    <location>
        <begin position="67"/>
        <end position="94"/>
    </location>
</feature>
<keyword evidence="5" id="KW-1185">Reference proteome</keyword>
<reference evidence="5" key="1">
    <citation type="journal article" date="2019" name="Int. J. Syst. Evol. Microbiol.">
        <title>The Global Catalogue of Microorganisms (GCM) 10K type strain sequencing project: providing services to taxonomists for standard genome sequencing and annotation.</title>
        <authorList>
            <consortium name="The Broad Institute Genomics Platform"/>
            <consortium name="The Broad Institute Genome Sequencing Center for Infectious Disease"/>
            <person name="Wu L."/>
            <person name="Ma J."/>
        </authorList>
    </citation>
    <scope>NUCLEOTIDE SEQUENCE [LARGE SCALE GENOMIC DNA]</scope>
    <source>
        <strain evidence="5">KCTC 23707</strain>
    </source>
</reference>
<feature type="compositionally biased region" description="Basic and acidic residues" evidence="2">
    <location>
        <begin position="26"/>
        <end position="35"/>
    </location>
</feature>
<keyword evidence="3" id="KW-0732">Signal</keyword>
<feature type="region of interest" description="Disordered" evidence="2">
    <location>
        <begin position="95"/>
        <end position="122"/>
    </location>
</feature>
<sequence>MRSLACLCAAAMFALAAPAASGAESPRPDRYELKPADGGFLRLDRETGATAFCRAVGEGYDCRAAGAAEQPSEIRRLEERVAALEEQVRKLAAGVPAPVEPKAGEPKLVEPGSGPTLRLPTDKEIDQLAETMGRALRRFREFAETLEKSAEPDEQRL</sequence>
<comment type="caution">
    <text evidence="4">The sequence shown here is derived from an EMBL/GenBank/DDBJ whole genome shotgun (WGS) entry which is preliminary data.</text>
</comment>